<evidence type="ECO:0000313" key="5">
    <source>
        <dbReference type="EMBL" id="MBU9727087.1"/>
    </source>
</evidence>
<dbReference type="InterPro" id="IPR006145">
    <property type="entry name" value="PsdUridine_synth_RsuA/RluA"/>
</dbReference>
<name>A0ABS6K9A8_9FIRM</name>
<dbReference type="EC" id="5.4.99.-" evidence="3"/>
<evidence type="ECO:0000313" key="6">
    <source>
        <dbReference type="Proteomes" id="UP001314681"/>
    </source>
</evidence>
<evidence type="ECO:0000256" key="2">
    <source>
        <dbReference type="ARBA" id="ARBA00010876"/>
    </source>
</evidence>
<protein>
    <recommendedName>
        <fullName evidence="3">Pseudouridine synthase</fullName>
        <ecNumber evidence="3">5.4.99.-</ecNumber>
    </recommendedName>
</protein>
<feature type="domain" description="Pseudouridine synthase RsuA/RluA-like" evidence="4">
    <location>
        <begin position="94"/>
        <end position="244"/>
    </location>
</feature>
<sequence>MRKSITLLVTDQLAGRTIKEILRQHLGLTSRQVSRAKFRPDGICVNGKQEFVTFRPGTKDLLEIRLDDLADETAGSVNLAPSFRPLCILREDDDLLVLDKPAGLSVHPCGSQQKDSLANRVVGYYQKKGDFIRARVIGRLDQDTSGIVLFAKNQVAAYRLTEQRRQNHLNKQYLAIVRGTLEKKQGTICAPLLEAPGLPPRMMVDKKGKYAETHYEILKEYPGYSLVRCRLVTGRMHQIRVHMAFAGHPLLGDPLYHDDCHADDFHTDDFYTDIFHASDKAPLIARAALHCDQLTFSHPFSGQTISCTAPVPEDFRLLLI</sequence>
<dbReference type="EMBL" id="JAHQCX010000009">
    <property type="protein sequence ID" value="MBU9727087.1"/>
    <property type="molecule type" value="Genomic_DNA"/>
</dbReference>
<dbReference type="Proteomes" id="UP001314681">
    <property type="component" value="Unassembled WGS sequence"/>
</dbReference>
<evidence type="ECO:0000259" key="4">
    <source>
        <dbReference type="Pfam" id="PF00849"/>
    </source>
</evidence>
<proteinExistence type="inferred from homology"/>
<evidence type="ECO:0000256" key="3">
    <source>
        <dbReference type="RuleBase" id="RU362028"/>
    </source>
</evidence>
<comment type="catalytic activity">
    <reaction evidence="1 3">
        <text>a uridine in RNA = a pseudouridine in RNA</text>
        <dbReference type="Rhea" id="RHEA:48348"/>
        <dbReference type="Rhea" id="RHEA-COMP:12068"/>
        <dbReference type="Rhea" id="RHEA-COMP:12069"/>
        <dbReference type="ChEBI" id="CHEBI:65314"/>
        <dbReference type="ChEBI" id="CHEBI:65315"/>
    </reaction>
</comment>
<dbReference type="InterPro" id="IPR006225">
    <property type="entry name" value="PsdUridine_synth_RluC/D"/>
</dbReference>
<keyword evidence="3" id="KW-0413">Isomerase</keyword>
<gene>
    <name evidence="5" type="ORF">KTH90_13785</name>
</gene>
<dbReference type="InterPro" id="IPR050188">
    <property type="entry name" value="RluA_PseudoU_synthase"/>
</dbReference>
<keyword evidence="6" id="KW-1185">Reference proteome</keyword>
<dbReference type="Pfam" id="PF00849">
    <property type="entry name" value="PseudoU_synth_2"/>
    <property type="match status" value="1"/>
</dbReference>
<dbReference type="CDD" id="cd02869">
    <property type="entry name" value="PseudoU_synth_RluA_like"/>
    <property type="match status" value="1"/>
</dbReference>
<dbReference type="NCBIfam" id="TIGR00005">
    <property type="entry name" value="rluA_subfam"/>
    <property type="match status" value="1"/>
</dbReference>
<accession>A0ABS6K9A8</accession>
<evidence type="ECO:0000256" key="1">
    <source>
        <dbReference type="ARBA" id="ARBA00000073"/>
    </source>
</evidence>
<dbReference type="SUPFAM" id="SSF55120">
    <property type="entry name" value="Pseudouridine synthase"/>
    <property type="match status" value="1"/>
</dbReference>
<organism evidence="5 6">
    <name type="scientific">Diplocloster modestus</name>
    <dbReference type="NCBI Taxonomy" id="2850322"/>
    <lineage>
        <taxon>Bacteria</taxon>
        <taxon>Bacillati</taxon>
        <taxon>Bacillota</taxon>
        <taxon>Clostridia</taxon>
        <taxon>Lachnospirales</taxon>
        <taxon>Lachnospiraceae</taxon>
        <taxon>Diplocloster</taxon>
    </lineage>
</organism>
<reference evidence="5 6" key="1">
    <citation type="submission" date="2021-06" db="EMBL/GenBank/DDBJ databases">
        <title>Description of novel taxa of the family Lachnospiraceae.</title>
        <authorList>
            <person name="Chaplin A.V."/>
            <person name="Sokolova S.R."/>
            <person name="Pikina A.P."/>
            <person name="Korzhanova M."/>
            <person name="Belova V."/>
            <person name="Korostin D."/>
            <person name="Efimov B.A."/>
        </authorList>
    </citation>
    <scope>NUCLEOTIDE SEQUENCE [LARGE SCALE GENOMIC DNA]</scope>
    <source>
        <strain evidence="5 6">ASD4241</strain>
    </source>
</reference>
<dbReference type="InterPro" id="IPR020103">
    <property type="entry name" value="PsdUridine_synth_cat_dom_sf"/>
</dbReference>
<dbReference type="PANTHER" id="PTHR21600">
    <property type="entry name" value="MITOCHONDRIAL RNA PSEUDOURIDINE SYNTHASE"/>
    <property type="match status" value="1"/>
</dbReference>
<dbReference type="PANTHER" id="PTHR21600:SF35">
    <property type="entry name" value="PSEUDOURIDINE SYNTHASE"/>
    <property type="match status" value="1"/>
</dbReference>
<comment type="caution">
    <text evidence="5">The sequence shown here is derived from an EMBL/GenBank/DDBJ whole genome shotgun (WGS) entry which is preliminary data.</text>
</comment>
<comment type="function">
    <text evidence="3">Responsible for synthesis of pseudouridine from uracil.</text>
</comment>
<dbReference type="RefSeq" id="WP_158353770.1">
    <property type="nucleotide sequence ID" value="NZ_JAHQCX010000009.1"/>
</dbReference>
<dbReference type="Gene3D" id="3.30.2350.10">
    <property type="entry name" value="Pseudouridine synthase"/>
    <property type="match status" value="1"/>
</dbReference>
<comment type="similarity">
    <text evidence="2 3">Belongs to the pseudouridine synthase RluA family.</text>
</comment>